<name>A0A5B9W473_9BACT</name>
<dbReference type="InterPro" id="IPR012296">
    <property type="entry name" value="Nuclease_put_TT1808"/>
</dbReference>
<organism evidence="2 3">
    <name type="scientific">Aquisphaera giovannonii</name>
    <dbReference type="NCBI Taxonomy" id="406548"/>
    <lineage>
        <taxon>Bacteria</taxon>
        <taxon>Pseudomonadati</taxon>
        <taxon>Planctomycetota</taxon>
        <taxon>Planctomycetia</taxon>
        <taxon>Isosphaerales</taxon>
        <taxon>Isosphaeraceae</taxon>
        <taxon>Aquisphaera</taxon>
    </lineage>
</organism>
<evidence type="ECO:0000313" key="3">
    <source>
        <dbReference type="Proteomes" id="UP000324233"/>
    </source>
</evidence>
<dbReference type="Proteomes" id="UP000324233">
    <property type="component" value="Chromosome"/>
</dbReference>
<proteinExistence type="predicted"/>
<protein>
    <recommendedName>
        <fullName evidence="1">Putative restriction endonuclease domain-containing protein</fullName>
    </recommendedName>
</protein>
<gene>
    <name evidence="2" type="ORF">OJF2_39400</name>
</gene>
<reference evidence="2 3" key="1">
    <citation type="submission" date="2019-08" db="EMBL/GenBank/DDBJ databases">
        <title>Deep-cultivation of Planctomycetes and their phenomic and genomic characterization uncovers novel biology.</title>
        <authorList>
            <person name="Wiegand S."/>
            <person name="Jogler M."/>
            <person name="Boedeker C."/>
            <person name="Pinto D."/>
            <person name="Vollmers J."/>
            <person name="Rivas-Marin E."/>
            <person name="Kohn T."/>
            <person name="Peeters S.H."/>
            <person name="Heuer A."/>
            <person name="Rast P."/>
            <person name="Oberbeckmann S."/>
            <person name="Bunk B."/>
            <person name="Jeske O."/>
            <person name="Meyerdierks A."/>
            <person name="Storesund J.E."/>
            <person name="Kallscheuer N."/>
            <person name="Luecker S."/>
            <person name="Lage O.M."/>
            <person name="Pohl T."/>
            <person name="Merkel B.J."/>
            <person name="Hornburger P."/>
            <person name="Mueller R.-W."/>
            <person name="Bruemmer F."/>
            <person name="Labrenz M."/>
            <person name="Spormann A.M."/>
            <person name="Op den Camp H."/>
            <person name="Overmann J."/>
            <person name="Amann R."/>
            <person name="Jetten M.S.M."/>
            <person name="Mascher T."/>
            <person name="Medema M.H."/>
            <person name="Devos D.P."/>
            <person name="Kaster A.-K."/>
            <person name="Ovreas L."/>
            <person name="Rohde M."/>
            <person name="Galperin M.Y."/>
            <person name="Jogler C."/>
        </authorList>
    </citation>
    <scope>NUCLEOTIDE SEQUENCE [LARGE SCALE GENOMIC DNA]</scope>
    <source>
        <strain evidence="2 3">OJF2</strain>
    </source>
</reference>
<dbReference type="KEGG" id="agv:OJF2_39400"/>
<keyword evidence="3" id="KW-1185">Reference proteome</keyword>
<feature type="domain" description="Putative restriction endonuclease" evidence="1">
    <location>
        <begin position="22"/>
        <end position="181"/>
    </location>
</feature>
<evidence type="ECO:0000313" key="2">
    <source>
        <dbReference type="EMBL" id="QEH35388.1"/>
    </source>
</evidence>
<sequence length="206" mass="22353">MATTIGQAAASPRGGRVRFSAAEFERMLDAGLFEGRHVELLDGEVYEVTKNPPHDFAVGAVADALKAVLPAGYHVREEKSIASWGRWRPEPDVTVARGDRRRYEARRPAPGDLALVVEVCDTSAQDRTKKPKGYAAAGIPVYGILDLNRRLLEVHTLARGPEAAGRYDTPAILAEDESAELVLDGAVVARLPIADLLPRRPESPEP</sequence>
<dbReference type="InterPro" id="IPR011335">
    <property type="entry name" value="Restrct_endonuc-II-like"/>
</dbReference>
<dbReference type="PANTHER" id="PTHR35400:SF3">
    <property type="entry name" value="SLL1072 PROTEIN"/>
    <property type="match status" value="1"/>
</dbReference>
<dbReference type="CDD" id="cd06260">
    <property type="entry name" value="DUF820-like"/>
    <property type="match status" value="1"/>
</dbReference>
<dbReference type="PANTHER" id="PTHR35400">
    <property type="entry name" value="SLR1083 PROTEIN"/>
    <property type="match status" value="1"/>
</dbReference>
<dbReference type="InterPro" id="IPR008538">
    <property type="entry name" value="Uma2"/>
</dbReference>
<dbReference type="SUPFAM" id="SSF52980">
    <property type="entry name" value="Restriction endonuclease-like"/>
    <property type="match status" value="1"/>
</dbReference>
<dbReference type="Pfam" id="PF05685">
    <property type="entry name" value="Uma2"/>
    <property type="match status" value="1"/>
</dbReference>
<dbReference type="EMBL" id="CP042997">
    <property type="protein sequence ID" value="QEH35388.1"/>
    <property type="molecule type" value="Genomic_DNA"/>
</dbReference>
<accession>A0A5B9W473</accession>
<dbReference type="AlphaFoldDB" id="A0A5B9W473"/>
<evidence type="ECO:0000259" key="1">
    <source>
        <dbReference type="Pfam" id="PF05685"/>
    </source>
</evidence>
<dbReference type="Gene3D" id="3.90.1570.10">
    <property type="entry name" value="tt1808, chain A"/>
    <property type="match status" value="1"/>
</dbReference>
<dbReference type="RefSeq" id="WP_168221917.1">
    <property type="nucleotide sequence ID" value="NZ_CP042997.1"/>
</dbReference>